<evidence type="ECO:0000313" key="9">
    <source>
        <dbReference type="Proteomes" id="UP000185680"/>
    </source>
</evidence>
<accession>A0A162N0M0</accession>
<evidence type="ECO:0000256" key="4">
    <source>
        <dbReference type="SAM" id="MobiDB-lite"/>
    </source>
</evidence>
<dbReference type="AlphaFoldDB" id="A0A162N0M0"/>
<name>A0A162N0M0_9BURK</name>
<evidence type="ECO:0000313" key="8">
    <source>
        <dbReference type="Proteomes" id="UP000185657"/>
    </source>
</evidence>
<dbReference type="KEGG" id="hyl:LPB072_15560"/>
<keyword evidence="2" id="KW-0238">DNA-binding</keyword>
<dbReference type="Pfam" id="PF12833">
    <property type="entry name" value="HTH_18"/>
    <property type="match status" value="1"/>
</dbReference>
<sequence>MPIPTASLPTFFPAPADLLSWTRGAVAARLPASVERSHFPASLDGMLVFRTQGQVFRAGQTTALPALALIGPSATPMAFTHAGATCTHGLLLAPHTVSFLSGQFNGSTLGQDLCLRTLLPDEAGRLVESWSGARNDTARCQLLFAWLRQLICLSHVPRAARWARMAGLAPLLMDGHEAACAEVGVGPRQLERLCRQHLGMTPHRAQTILRMQATLRSAMKAAETRQGAELALSQGFFDQSHMARDLKRLAGLPLGRAVAASRDAESTEWPLAVGQQQFSQPGLPGEPGTTAVRMPAPTQNTSKHTARADAAAAPAKSRR</sequence>
<evidence type="ECO:0000256" key="2">
    <source>
        <dbReference type="ARBA" id="ARBA00023125"/>
    </source>
</evidence>
<gene>
    <name evidence="6" type="ORF">LPB072_15560</name>
    <name evidence="7" type="ORF">LPB72_00255</name>
</gene>
<evidence type="ECO:0000313" key="6">
    <source>
        <dbReference type="EMBL" id="AOW14042.1"/>
    </source>
</evidence>
<dbReference type="Gene3D" id="1.10.10.60">
    <property type="entry name" value="Homeodomain-like"/>
    <property type="match status" value="1"/>
</dbReference>
<evidence type="ECO:0000313" key="7">
    <source>
        <dbReference type="EMBL" id="OAD43995.1"/>
    </source>
</evidence>
<dbReference type="InterPro" id="IPR018060">
    <property type="entry name" value="HTH_AraC"/>
</dbReference>
<dbReference type="OrthoDB" id="9809338at2"/>
<keyword evidence="8" id="KW-1185">Reference proteome</keyword>
<keyword evidence="3" id="KW-0804">Transcription</keyword>
<dbReference type="Proteomes" id="UP000185657">
    <property type="component" value="Unassembled WGS sequence"/>
</dbReference>
<dbReference type="GO" id="GO:0003700">
    <property type="term" value="F:DNA-binding transcription factor activity"/>
    <property type="evidence" value="ECO:0007669"/>
    <property type="project" value="InterPro"/>
</dbReference>
<dbReference type="SMART" id="SM00342">
    <property type="entry name" value="HTH_ARAC"/>
    <property type="match status" value="1"/>
</dbReference>
<dbReference type="PANTHER" id="PTHR46796:SF13">
    <property type="entry name" value="HTH-TYPE TRANSCRIPTIONAL ACTIVATOR RHAS"/>
    <property type="match status" value="1"/>
</dbReference>
<dbReference type="EMBL" id="LVWD01000001">
    <property type="protein sequence ID" value="OAD43995.1"/>
    <property type="molecule type" value="Genomic_DNA"/>
</dbReference>
<keyword evidence="1" id="KW-0805">Transcription regulation</keyword>
<evidence type="ECO:0000256" key="1">
    <source>
        <dbReference type="ARBA" id="ARBA00023015"/>
    </source>
</evidence>
<protein>
    <recommendedName>
        <fullName evidence="5">HTH araC/xylS-type domain-containing protein</fullName>
    </recommendedName>
</protein>
<reference evidence="6 9" key="2">
    <citation type="submission" date="2016-10" db="EMBL/GenBank/DDBJ databases">
        <title>Hydorgenophaga sp. LPB0072 isolated from gastropod.</title>
        <authorList>
            <person name="Kim E."/>
            <person name="Yi H."/>
        </authorList>
    </citation>
    <scope>NUCLEOTIDE SEQUENCE [LARGE SCALE GENOMIC DNA]</scope>
    <source>
        <strain evidence="6 9">LPB0072</strain>
    </source>
</reference>
<organism evidence="6 9">
    <name type="scientific">Hydrogenophaga crassostreae</name>
    <dbReference type="NCBI Taxonomy" id="1763535"/>
    <lineage>
        <taxon>Bacteria</taxon>
        <taxon>Pseudomonadati</taxon>
        <taxon>Pseudomonadota</taxon>
        <taxon>Betaproteobacteria</taxon>
        <taxon>Burkholderiales</taxon>
        <taxon>Comamonadaceae</taxon>
        <taxon>Hydrogenophaga</taxon>
    </lineage>
</organism>
<evidence type="ECO:0000259" key="5">
    <source>
        <dbReference type="PROSITE" id="PS01124"/>
    </source>
</evidence>
<feature type="compositionally biased region" description="Low complexity" evidence="4">
    <location>
        <begin position="308"/>
        <end position="319"/>
    </location>
</feature>
<reference evidence="7 8" key="1">
    <citation type="submission" date="2016-02" db="EMBL/GenBank/DDBJ databases">
        <title>Draft genome sequence of Hydrogenophaga sp. LPB0072.</title>
        <authorList>
            <person name="Shin S.-K."/>
            <person name="Yi H."/>
        </authorList>
    </citation>
    <scope>NUCLEOTIDE SEQUENCE [LARGE SCALE GENOMIC DNA]</scope>
    <source>
        <strain evidence="7 8">LPB0072</strain>
    </source>
</reference>
<dbReference type="Proteomes" id="UP000185680">
    <property type="component" value="Chromosome"/>
</dbReference>
<dbReference type="STRING" id="1763535.LPB072_15560"/>
<dbReference type="InterPro" id="IPR050204">
    <property type="entry name" value="AraC_XylS_family_regulators"/>
</dbReference>
<feature type="region of interest" description="Disordered" evidence="4">
    <location>
        <begin position="276"/>
        <end position="319"/>
    </location>
</feature>
<dbReference type="EMBL" id="CP017476">
    <property type="protein sequence ID" value="AOW14042.1"/>
    <property type="molecule type" value="Genomic_DNA"/>
</dbReference>
<proteinExistence type="predicted"/>
<feature type="domain" description="HTH araC/xylS-type" evidence="5">
    <location>
        <begin position="182"/>
        <end position="252"/>
    </location>
</feature>
<dbReference type="GO" id="GO:0043565">
    <property type="term" value="F:sequence-specific DNA binding"/>
    <property type="evidence" value="ECO:0007669"/>
    <property type="project" value="InterPro"/>
</dbReference>
<dbReference type="PROSITE" id="PS01124">
    <property type="entry name" value="HTH_ARAC_FAMILY_2"/>
    <property type="match status" value="1"/>
</dbReference>
<dbReference type="PANTHER" id="PTHR46796">
    <property type="entry name" value="HTH-TYPE TRANSCRIPTIONAL ACTIVATOR RHAS-RELATED"/>
    <property type="match status" value="1"/>
</dbReference>
<evidence type="ECO:0000256" key="3">
    <source>
        <dbReference type="ARBA" id="ARBA00023163"/>
    </source>
</evidence>